<dbReference type="CDD" id="cd16982">
    <property type="entry name" value="CID_Pcf11"/>
    <property type="match status" value="1"/>
</dbReference>
<name>A0AAQ3M9T4_9PEZI</name>
<gene>
    <name evidence="5" type="ORF">R9X50_00381100</name>
</gene>
<dbReference type="PROSITE" id="PS50179">
    <property type="entry name" value="VHS"/>
    <property type="match status" value="1"/>
</dbReference>
<reference evidence="5 6" key="1">
    <citation type="submission" date="2023-11" db="EMBL/GenBank/DDBJ databases">
        <title>An acidophilic fungus is an integral part of prey digestion in a carnivorous sundew plant.</title>
        <authorList>
            <person name="Tsai I.J."/>
        </authorList>
    </citation>
    <scope>NUCLEOTIDE SEQUENCE [LARGE SCALE GENOMIC DNA]</scope>
    <source>
        <strain evidence="5">169a</strain>
    </source>
</reference>
<dbReference type="GO" id="GO:0006369">
    <property type="term" value="P:termination of RNA polymerase II transcription"/>
    <property type="evidence" value="ECO:0007669"/>
    <property type="project" value="InterPro"/>
</dbReference>
<dbReference type="EMBL" id="CP138584">
    <property type="protein sequence ID" value="WPH00977.1"/>
    <property type="molecule type" value="Genomic_DNA"/>
</dbReference>
<dbReference type="InterPro" id="IPR047415">
    <property type="entry name" value="Pcf11_CID"/>
</dbReference>
<evidence type="ECO:0000259" key="3">
    <source>
        <dbReference type="PROSITE" id="PS50179"/>
    </source>
</evidence>
<dbReference type="AlphaFoldDB" id="A0AAQ3M9T4"/>
<dbReference type="FunFam" id="1.25.40.90:FF:000016">
    <property type="entry name" value="mRNA cleavage factor complex component Pcf11"/>
    <property type="match status" value="1"/>
</dbReference>
<dbReference type="InterPro" id="IPR008942">
    <property type="entry name" value="ENTH_VHS"/>
</dbReference>
<dbReference type="GO" id="GO:0005737">
    <property type="term" value="C:cytoplasm"/>
    <property type="evidence" value="ECO:0007669"/>
    <property type="project" value="TreeGrafter"/>
</dbReference>
<dbReference type="Pfam" id="PF21936">
    <property type="entry name" value="Pcf11_C"/>
    <property type="match status" value="1"/>
</dbReference>
<dbReference type="GO" id="GO:0003729">
    <property type="term" value="F:mRNA binding"/>
    <property type="evidence" value="ECO:0007669"/>
    <property type="project" value="InterPro"/>
</dbReference>
<dbReference type="PANTHER" id="PTHR15921:SF3">
    <property type="entry name" value="PRE-MRNA CLEAVAGE COMPLEX 2 PROTEIN PCF11"/>
    <property type="match status" value="1"/>
</dbReference>
<feature type="compositionally biased region" description="Polar residues" evidence="2">
    <location>
        <begin position="647"/>
        <end position="661"/>
    </location>
</feature>
<accession>A0AAQ3M9T4</accession>
<dbReference type="SMART" id="SM00582">
    <property type="entry name" value="RPR"/>
    <property type="match status" value="1"/>
</dbReference>
<evidence type="ECO:0000256" key="1">
    <source>
        <dbReference type="ARBA" id="ARBA00011446"/>
    </source>
</evidence>
<evidence type="ECO:0000259" key="4">
    <source>
        <dbReference type="PROSITE" id="PS51391"/>
    </source>
</evidence>
<feature type="region of interest" description="Disordered" evidence="2">
    <location>
        <begin position="405"/>
        <end position="427"/>
    </location>
</feature>
<dbReference type="InterPro" id="IPR002014">
    <property type="entry name" value="VHS_dom"/>
</dbReference>
<keyword evidence="6" id="KW-1185">Reference proteome</keyword>
<dbReference type="InterPro" id="IPR054127">
    <property type="entry name" value="Pcf11_C"/>
</dbReference>
<dbReference type="Pfam" id="PF11526">
    <property type="entry name" value="Pfc11_Clp1_ID"/>
    <property type="match status" value="1"/>
</dbReference>
<feature type="region of interest" description="Disordered" evidence="2">
    <location>
        <begin position="547"/>
        <end position="572"/>
    </location>
</feature>
<evidence type="ECO:0000313" key="6">
    <source>
        <dbReference type="Proteomes" id="UP001303373"/>
    </source>
</evidence>
<dbReference type="InterPro" id="IPR021605">
    <property type="entry name" value="Pcf11_Clp1-ID"/>
</dbReference>
<dbReference type="PROSITE" id="PS51391">
    <property type="entry name" value="CID"/>
    <property type="match status" value="1"/>
</dbReference>
<feature type="domain" description="VHS" evidence="3">
    <location>
        <begin position="33"/>
        <end position="131"/>
    </location>
</feature>
<organism evidence="5 6">
    <name type="scientific">Acrodontium crateriforme</name>
    <dbReference type="NCBI Taxonomy" id="150365"/>
    <lineage>
        <taxon>Eukaryota</taxon>
        <taxon>Fungi</taxon>
        <taxon>Dikarya</taxon>
        <taxon>Ascomycota</taxon>
        <taxon>Pezizomycotina</taxon>
        <taxon>Dothideomycetes</taxon>
        <taxon>Dothideomycetidae</taxon>
        <taxon>Mycosphaerellales</taxon>
        <taxon>Teratosphaeriaceae</taxon>
        <taxon>Acrodontium</taxon>
    </lineage>
</organism>
<dbReference type="GO" id="GO:0016192">
    <property type="term" value="P:vesicle-mediated transport"/>
    <property type="evidence" value="ECO:0007669"/>
    <property type="project" value="UniProtKB-ARBA"/>
</dbReference>
<dbReference type="GO" id="GO:0043130">
    <property type="term" value="F:ubiquitin binding"/>
    <property type="evidence" value="ECO:0007669"/>
    <property type="project" value="InterPro"/>
</dbReference>
<feature type="domain" description="CID" evidence="4">
    <location>
        <begin position="12"/>
        <end position="150"/>
    </location>
</feature>
<feature type="region of interest" description="Disordered" evidence="2">
    <location>
        <begin position="646"/>
        <end position="667"/>
    </location>
</feature>
<feature type="compositionally biased region" description="Low complexity" evidence="2">
    <location>
        <begin position="547"/>
        <end position="557"/>
    </location>
</feature>
<dbReference type="PANTHER" id="PTHR15921">
    <property type="entry name" value="PRE-MRNA CLEAVAGE COMPLEX II"/>
    <property type="match status" value="1"/>
</dbReference>
<comment type="subunit">
    <text evidence="1">Component of the ESCRT-0 complex composed of HSE1 and VPS27.</text>
</comment>
<dbReference type="InterPro" id="IPR045154">
    <property type="entry name" value="PCF11-like"/>
</dbReference>
<dbReference type="Gene3D" id="1.25.40.90">
    <property type="match status" value="1"/>
</dbReference>
<dbReference type="InterPro" id="IPR006569">
    <property type="entry name" value="CID_dom"/>
</dbReference>
<sequence>MSARSPRGSFSGDQNLADDFEESLQDLTQNNRLEISNLTLIAKESTEFAQDISKVLEKHIKSTAPTRKLPALYVLDSIVKNVGTPYTVYLSRGLYSTFMEAYTQVDSNTRRSMEAMLKTWKEPVPGSIDPRPVFPPDIVQPIENALMKAKMVVLQNQRTVQPLYRNTPTPPQYGNQPVPNLEYAQNRHYPQFNAQQQMMQQQQHIPQYQAQPSGSVYRQSPAVQPGNDVESIKTETALLISRMQGQFAMNPQDQNLRTKLQALLQLQDVLKVQSLEPSELQQIKSQISLLSIAPIPTPTPPPAASTQYWQPPVPLPQSNPSTQSFMPYSTPQPVVPPPSILAPGTLESLQALLANGQKPSTPQLRNAAPALQNASHAQLNTVAATPVMNSNDLIAALTKNNLLANLPNSTPAPPASNPPAAPPSHQSTASLLESLKGFLPPLTPSNTPSQTMSGRQAKIPMTAASLKEFRPELVRSLYDGQPNQCSNCGRRFLASDEGRTKKGRHLDWHFRTNQRMADSSVSRGQHRNWFVEEMEWIRLAEFDPSTTTAEDAAANAAGNKPQKRTQDSFVRAPPGMTKNTCSICYEEMKSSYAEELEDWVFTNAVMYGNPPRIVHATCAEEIKKSTHQPGSVPGLGGSLATVLAAAGNNNGRRSRSATPDSTLGKRKAESILAGLSARLKTDQ</sequence>
<dbReference type="GO" id="GO:0035091">
    <property type="term" value="F:phosphatidylinositol binding"/>
    <property type="evidence" value="ECO:0007669"/>
    <property type="project" value="InterPro"/>
</dbReference>
<protein>
    <recommendedName>
        <fullName evidence="7">CID domain-containing protein</fullName>
    </recommendedName>
</protein>
<dbReference type="GO" id="GO:0005849">
    <property type="term" value="C:mRNA cleavage factor complex"/>
    <property type="evidence" value="ECO:0007669"/>
    <property type="project" value="InterPro"/>
</dbReference>
<dbReference type="GO" id="GO:0000993">
    <property type="term" value="F:RNA polymerase II complex binding"/>
    <property type="evidence" value="ECO:0007669"/>
    <property type="project" value="InterPro"/>
</dbReference>
<dbReference type="SUPFAM" id="SSF48464">
    <property type="entry name" value="ENTH/VHS domain"/>
    <property type="match status" value="1"/>
</dbReference>
<evidence type="ECO:0008006" key="7">
    <source>
        <dbReference type="Google" id="ProtNLM"/>
    </source>
</evidence>
<evidence type="ECO:0000313" key="5">
    <source>
        <dbReference type="EMBL" id="WPH00977.1"/>
    </source>
</evidence>
<dbReference type="GO" id="GO:0007034">
    <property type="term" value="P:vacuolar transport"/>
    <property type="evidence" value="ECO:0007669"/>
    <property type="project" value="UniProtKB-ARBA"/>
</dbReference>
<evidence type="ECO:0000256" key="2">
    <source>
        <dbReference type="SAM" id="MobiDB-lite"/>
    </source>
</evidence>
<dbReference type="Proteomes" id="UP001303373">
    <property type="component" value="Chromosome 5"/>
</dbReference>
<proteinExistence type="predicted"/>
<dbReference type="GO" id="GO:0031124">
    <property type="term" value="P:mRNA 3'-end processing"/>
    <property type="evidence" value="ECO:0007669"/>
    <property type="project" value="InterPro"/>
</dbReference>
<feature type="compositionally biased region" description="Pro residues" evidence="2">
    <location>
        <begin position="410"/>
        <end position="422"/>
    </location>
</feature>
<dbReference type="Pfam" id="PF04818">
    <property type="entry name" value="CID"/>
    <property type="match status" value="1"/>
</dbReference>